<feature type="region of interest" description="Disordered" evidence="1">
    <location>
        <begin position="98"/>
        <end position="124"/>
    </location>
</feature>
<organism evidence="2 3">
    <name type="scientific">Orbilia blumenaviensis</name>
    <dbReference type="NCBI Taxonomy" id="1796055"/>
    <lineage>
        <taxon>Eukaryota</taxon>
        <taxon>Fungi</taxon>
        <taxon>Dikarya</taxon>
        <taxon>Ascomycota</taxon>
        <taxon>Pezizomycotina</taxon>
        <taxon>Orbiliomycetes</taxon>
        <taxon>Orbiliales</taxon>
        <taxon>Orbiliaceae</taxon>
        <taxon>Orbilia</taxon>
    </lineage>
</organism>
<proteinExistence type="predicted"/>
<evidence type="ECO:0000256" key="1">
    <source>
        <dbReference type="SAM" id="MobiDB-lite"/>
    </source>
</evidence>
<dbReference type="Proteomes" id="UP001373714">
    <property type="component" value="Unassembled WGS sequence"/>
</dbReference>
<reference evidence="2 3" key="1">
    <citation type="submission" date="2019-10" db="EMBL/GenBank/DDBJ databases">
        <authorList>
            <person name="Palmer J.M."/>
        </authorList>
    </citation>
    <scope>NUCLEOTIDE SEQUENCE [LARGE SCALE GENOMIC DNA]</scope>
    <source>
        <strain evidence="2 3">TWF730</strain>
    </source>
</reference>
<gene>
    <name evidence="2" type="ORF">TWF730_011082</name>
</gene>
<feature type="region of interest" description="Disordered" evidence="1">
    <location>
        <begin position="1"/>
        <end position="30"/>
    </location>
</feature>
<evidence type="ECO:0000313" key="3">
    <source>
        <dbReference type="Proteomes" id="UP001373714"/>
    </source>
</evidence>
<protein>
    <submittedName>
        <fullName evidence="2">Uncharacterized protein</fullName>
    </submittedName>
</protein>
<dbReference type="AlphaFoldDB" id="A0AAV9UMT0"/>
<dbReference type="EMBL" id="JAVHNS010000009">
    <property type="protein sequence ID" value="KAK6343492.1"/>
    <property type="molecule type" value="Genomic_DNA"/>
</dbReference>
<sequence>MSERTTRNNKRHCGTDIPPESLEIELDDGKPEDLDLVAIERTWSKRLQQLEQQIKGYTPESIPSVSHESHASEPLARWYGETTTDGFFHDIGKVRKLPKRSNANLNPTHHSRNHQKRFDTYGDDMQSEAGATCGFMSEISRGLSRL</sequence>
<comment type="caution">
    <text evidence="2">The sequence shown here is derived from an EMBL/GenBank/DDBJ whole genome shotgun (WGS) entry which is preliminary data.</text>
</comment>
<name>A0AAV9UMT0_9PEZI</name>
<evidence type="ECO:0000313" key="2">
    <source>
        <dbReference type="EMBL" id="KAK6343492.1"/>
    </source>
</evidence>
<keyword evidence="3" id="KW-1185">Reference proteome</keyword>
<accession>A0AAV9UMT0</accession>